<dbReference type="EMBL" id="UINC01187768">
    <property type="protein sequence ID" value="SVE00664.1"/>
    <property type="molecule type" value="Genomic_DNA"/>
</dbReference>
<evidence type="ECO:0000256" key="1">
    <source>
        <dbReference type="SAM" id="Phobius"/>
    </source>
</evidence>
<dbReference type="AlphaFoldDB" id="A0A382ZYV8"/>
<feature type="transmembrane region" description="Helical" evidence="1">
    <location>
        <begin position="51"/>
        <end position="69"/>
    </location>
</feature>
<accession>A0A382ZYV8</accession>
<keyword evidence="1" id="KW-0472">Membrane</keyword>
<protein>
    <submittedName>
        <fullName evidence="2">Uncharacterized protein</fullName>
    </submittedName>
</protein>
<feature type="transmembrane region" description="Helical" evidence="1">
    <location>
        <begin position="21"/>
        <end position="39"/>
    </location>
</feature>
<name>A0A382ZYV8_9ZZZZ</name>
<gene>
    <name evidence="2" type="ORF">METZ01_LOCUS453518</name>
</gene>
<proteinExistence type="predicted"/>
<keyword evidence="1" id="KW-0812">Transmembrane</keyword>
<reference evidence="2" key="1">
    <citation type="submission" date="2018-05" db="EMBL/GenBank/DDBJ databases">
        <authorList>
            <person name="Lanie J.A."/>
            <person name="Ng W.-L."/>
            <person name="Kazmierczak K.M."/>
            <person name="Andrzejewski T.M."/>
            <person name="Davidsen T.M."/>
            <person name="Wayne K.J."/>
            <person name="Tettelin H."/>
            <person name="Glass J.I."/>
            <person name="Rusch D."/>
            <person name="Podicherti R."/>
            <person name="Tsui H.-C.T."/>
            <person name="Winkler M.E."/>
        </authorList>
    </citation>
    <scope>NUCLEOTIDE SEQUENCE</scope>
</reference>
<keyword evidence="1" id="KW-1133">Transmembrane helix</keyword>
<evidence type="ECO:0000313" key="2">
    <source>
        <dbReference type="EMBL" id="SVE00664.1"/>
    </source>
</evidence>
<sequence length="76" mass="8849">MARRRRSPEVYAKRREFLNKYRFEVIGGALVYLITNQIIHGHVKILDGDTIAWHGLIATVIFVIFISFYKGNITIK</sequence>
<organism evidence="2">
    <name type="scientific">marine metagenome</name>
    <dbReference type="NCBI Taxonomy" id="408172"/>
    <lineage>
        <taxon>unclassified sequences</taxon>
        <taxon>metagenomes</taxon>
        <taxon>ecological metagenomes</taxon>
    </lineage>
</organism>